<evidence type="ECO:0000259" key="7">
    <source>
        <dbReference type="PROSITE" id="PS50885"/>
    </source>
</evidence>
<dbReference type="GO" id="GO:0004888">
    <property type="term" value="F:transmembrane signaling receptor activity"/>
    <property type="evidence" value="ECO:0007669"/>
    <property type="project" value="InterPro"/>
</dbReference>
<dbReference type="InterPro" id="IPR003660">
    <property type="entry name" value="HAMP_dom"/>
</dbReference>
<dbReference type="Pfam" id="PF00015">
    <property type="entry name" value="MCPsignal"/>
    <property type="match status" value="1"/>
</dbReference>
<evidence type="ECO:0000256" key="1">
    <source>
        <dbReference type="ARBA" id="ARBA00004370"/>
    </source>
</evidence>
<dbReference type="AlphaFoldDB" id="A0A254NGK3"/>
<evidence type="ECO:0000256" key="2">
    <source>
        <dbReference type="ARBA" id="ARBA00022481"/>
    </source>
</evidence>
<keyword evidence="5" id="KW-0472">Membrane</keyword>
<keyword evidence="5" id="KW-0812">Transmembrane</keyword>
<dbReference type="Pfam" id="PF00672">
    <property type="entry name" value="HAMP"/>
    <property type="match status" value="1"/>
</dbReference>
<keyword evidence="5" id="KW-1133">Transmembrane helix</keyword>
<dbReference type="Proteomes" id="UP000197446">
    <property type="component" value="Unassembled WGS sequence"/>
</dbReference>
<evidence type="ECO:0000256" key="5">
    <source>
        <dbReference type="SAM" id="Phobius"/>
    </source>
</evidence>
<dbReference type="Gene3D" id="1.10.287.950">
    <property type="entry name" value="Methyl-accepting chemotaxis protein"/>
    <property type="match status" value="1"/>
</dbReference>
<reference evidence="8 9" key="1">
    <citation type="journal article" date="2007" name="Int. J. Syst. Evol. Microbiol.">
        <title>Description of Pelomonas aquatica sp. nov. and Pelomonas puraquae sp. nov., isolated from industrial and haemodialysis water.</title>
        <authorList>
            <person name="Gomila M."/>
            <person name="Bowien B."/>
            <person name="Falsen E."/>
            <person name="Moore E.R."/>
            <person name="Lalucat J."/>
        </authorList>
    </citation>
    <scope>NUCLEOTIDE SEQUENCE [LARGE SCALE GENOMIC DNA]</scope>
    <source>
        <strain evidence="8 9">CCUG 52769</strain>
    </source>
</reference>
<dbReference type="SMART" id="SM00304">
    <property type="entry name" value="HAMP"/>
    <property type="match status" value="1"/>
</dbReference>
<dbReference type="PRINTS" id="PR00260">
    <property type="entry name" value="CHEMTRNSDUCR"/>
</dbReference>
<evidence type="ECO:0000259" key="6">
    <source>
        <dbReference type="PROSITE" id="PS50111"/>
    </source>
</evidence>
<dbReference type="PANTHER" id="PTHR43531:SF14">
    <property type="entry name" value="METHYL-ACCEPTING CHEMOTAXIS PROTEIN I-RELATED"/>
    <property type="match status" value="1"/>
</dbReference>
<dbReference type="InterPro" id="IPR051310">
    <property type="entry name" value="MCP_chemotaxis"/>
</dbReference>
<comment type="caution">
    <text evidence="8">The sequence shown here is derived from an EMBL/GenBank/DDBJ whole genome shotgun (WGS) entry which is preliminary data.</text>
</comment>
<dbReference type="InterPro" id="IPR024478">
    <property type="entry name" value="HlyB_4HB_MCP"/>
</dbReference>
<dbReference type="InterPro" id="IPR004089">
    <property type="entry name" value="MCPsignal_dom"/>
</dbReference>
<keyword evidence="9" id="KW-1185">Reference proteome</keyword>
<dbReference type="GO" id="GO:0007165">
    <property type="term" value="P:signal transduction"/>
    <property type="evidence" value="ECO:0007669"/>
    <property type="project" value="UniProtKB-KW"/>
</dbReference>
<dbReference type="GO" id="GO:0006935">
    <property type="term" value="P:chemotaxis"/>
    <property type="evidence" value="ECO:0007669"/>
    <property type="project" value="InterPro"/>
</dbReference>
<dbReference type="PROSITE" id="PS50885">
    <property type="entry name" value="HAMP"/>
    <property type="match status" value="1"/>
</dbReference>
<organism evidence="8 9">
    <name type="scientific">Roseateles puraquae</name>
    <dbReference type="NCBI Taxonomy" id="431059"/>
    <lineage>
        <taxon>Bacteria</taxon>
        <taxon>Pseudomonadati</taxon>
        <taxon>Pseudomonadota</taxon>
        <taxon>Betaproteobacteria</taxon>
        <taxon>Burkholderiales</taxon>
        <taxon>Sphaerotilaceae</taxon>
        <taxon>Roseateles</taxon>
    </lineage>
</organism>
<dbReference type="CDD" id="cd19411">
    <property type="entry name" value="MCP2201-like_sensor"/>
    <property type="match status" value="1"/>
</dbReference>
<gene>
    <name evidence="8" type="ORF">CDO81_05315</name>
</gene>
<name>A0A254NGK3_9BURK</name>
<protein>
    <submittedName>
        <fullName evidence="8">Methyl-accepting chemotaxis protein</fullName>
    </submittedName>
</protein>
<feature type="domain" description="Methyl-accepting transducer" evidence="6">
    <location>
        <begin position="268"/>
        <end position="497"/>
    </location>
</feature>
<comment type="subcellular location">
    <subcellularLocation>
        <location evidence="1">Membrane</location>
    </subcellularLocation>
</comment>
<dbReference type="EMBL" id="NISI01000001">
    <property type="protein sequence ID" value="OWR05862.1"/>
    <property type="molecule type" value="Genomic_DNA"/>
</dbReference>
<evidence type="ECO:0000256" key="3">
    <source>
        <dbReference type="ARBA" id="ARBA00029447"/>
    </source>
</evidence>
<proteinExistence type="inferred from homology"/>
<dbReference type="GO" id="GO:0005886">
    <property type="term" value="C:plasma membrane"/>
    <property type="evidence" value="ECO:0007669"/>
    <property type="project" value="TreeGrafter"/>
</dbReference>
<keyword evidence="2" id="KW-0488">Methylation</keyword>
<feature type="domain" description="HAMP" evidence="7">
    <location>
        <begin position="211"/>
        <end position="263"/>
    </location>
</feature>
<dbReference type="RefSeq" id="WP_088482067.1">
    <property type="nucleotide sequence ID" value="NZ_NISI01000001.1"/>
</dbReference>
<dbReference type="InterPro" id="IPR047347">
    <property type="entry name" value="YvaQ-like_sensor"/>
</dbReference>
<dbReference type="SMART" id="SM00283">
    <property type="entry name" value="MA"/>
    <property type="match status" value="1"/>
</dbReference>
<feature type="transmembrane region" description="Helical" evidence="5">
    <location>
        <begin position="12"/>
        <end position="30"/>
    </location>
</feature>
<sequence>MLSRLGISARLVAIAGLIALGLALIGVLAYRKLDDVVDKATHAEHNRVPQLNDIAHVELNITRVSLQLRHAMLSRTPQERQASLDDIALKRQLIDKAIDDYETRLYTDEGRRRFAPVRGLLKSFWTVGEANLALIVAGQREEAFDYLVSKTIPARNALLAVLDDTVSYQTTGLSADIDGIETSVHTTLRLLLASFLALALTLFVFAGWLRHTLQRRVSTALAVAERVRNGDLTTPVLDNARDEMSPLLAALQAMQTGLARVVSSVRQGADSVVLASTEMAQGNLDLSSRTERQASTLQQTAATMEELGSTVDLNAQSSSEASRVSVEAAQVAAQGGALMQDLVATMGAISEASERIGNITNVIDTIAFQTNILALNAAVEAARAGDHGRGFAVVAGEVRSLASRSAEAAREIKSLIGTSLFRVESGARLVSTTGETMQDIVRTIGRVNDIVREVSQASQSQSRAVGQMNEAIGEIDRATQQNAALVEQSAAAADTMRKQAEQLASAVSAFRLA</sequence>
<evidence type="ECO:0000313" key="9">
    <source>
        <dbReference type="Proteomes" id="UP000197446"/>
    </source>
</evidence>
<dbReference type="Pfam" id="PF12729">
    <property type="entry name" value="4HB_MCP_1"/>
    <property type="match status" value="1"/>
</dbReference>
<dbReference type="CDD" id="cd11386">
    <property type="entry name" value="MCP_signal"/>
    <property type="match status" value="1"/>
</dbReference>
<dbReference type="SUPFAM" id="SSF58104">
    <property type="entry name" value="Methyl-accepting chemotaxis protein (MCP) signaling domain"/>
    <property type="match status" value="1"/>
</dbReference>
<dbReference type="OrthoDB" id="9806477at2"/>
<dbReference type="PANTHER" id="PTHR43531">
    <property type="entry name" value="PROTEIN ICFG"/>
    <property type="match status" value="1"/>
</dbReference>
<dbReference type="PROSITE" id="PS50111">
    <property type="entry name" value="CHEMOTAXIS_TRANSDUC_2"/>
    <property type="match status" value="1"/>
</dbReference>
<accession>A0A254NGK3</accession>
<comment type="similarity">
    <text evidence="3">Belongs to the methyl-accepting chemotaxis (MCP) protein family.</text>
</comment>
<evidence type="ECO:0000313" key="8">
    <source>
        <dbReference type="EMBL" id="OWR05862.1"/>
    </source>
</evidence>
<feature type="transmembrane region" description="Helical" evidence="5">
    <location>
        <begin position="190"/>
        <end position="209"/>
    </location>
</feature>
<keyword evidence="4" id="KW-0807">Transducer</keyword>
<dbReference type="FunFam" id="1.10.287.950:FF:000001">
    <property type="entry name" value="Methyl-accepting chemotaxis sensory transducer"/>
    <property type="match status" value="1"/>
</dbReference>
<dbReference type="InterPro" id="IPR004090">
    <property type="entry name" value="Chemotax_Me-accpt_rcpt"/>
</dbReference>
<evidence type="ECO:0000256" key="4">
    <source>
        <dbReference type="PROSITE-ProRule" id="PRU00284"/>
    </source>
</evidence>